<dbReference type="RefSeq" id="WP_346094247.1">
    <property type="nucleotide sequence ID" value="NZ_BAAABY010000010.1"/>
</dbReference>
<keyword evidence="3 5" id="KW-0378">Hydrolase</keyword>
<organism evidence="5 6">
    <name type="scientific">Streptomyces olivaceiscleroticus</name>
    <dbReference type="NCBI Taxonomy" id="68245"/>
    <lineage>
        <taxon>Bacteria</taxon>
        <taxon>Bacillati</taxon>
        <taxon>Actinomycetota</taxon>
        <taxon>Actinomycetes</taxon>
        <taxon>Kitasatosporales</taxon>
        <taxon>Streptomycetaceae</taxon>
        <taxon>Streptomyces</taxon>
    </lineage>
</organism>
<dbReference type="InterPro" id="IPR010497">
    <property type="entry name" value="Epoxide_hydro_N"/>
</dbReference>
<evidence type="ECO:0000256" key="2">
    <source>
        <dbReference type="ARBA" id="ARBA00022797"/>
    </source>
</evidence>
<keyword evidence="2" id="KW-0058">Aromatic hydrocarbons catabolism</keyword>
<reference evidence="6" key="1">
    <citation type="journal article" date="2019" name="Int. J. Syst. Evol. Microbiol.">
        <title>The Global Catalogue of Microorganisms (GCM) 10K type strain sequencing project: providing services to taxonomists for standard genome sequencing and annotation.</title>
        <authorList>
            <consortium name="The Broad Institute Genomics Platform"/>
            <consortium name="The Broad Institute Genome Sequencing Center for Infectious Disease"/>
            <person name="Wu L."/>
            <person name="Ma J."/>
        </authorList>
    </citation>
    <scope>NUCLEOTIDE SEQUENCE [LARGE SCALE GENOMIC DNA]</scope>
    <source>
        <strain evidence="6">JCM 4805</strain>
    </source>
</reference>
<protein>
    <submittedName>
        <fullName evidence="5">Epoxide hydrolase</fullName>
    </submittedName>
</protein>
<dbReference type="EMBL" id="BAAABY010000010">
    <property type="protein sequence ID" value="GAA0453625.1"/>
    <property type="molecule type" value="Genomic_DNA"/>
</dbReference>
<evidence type="ECO:0000259" key="4">
    <source>
        <dbReference type="Pfam" id="PF06441"/>
    </source>
</evidence>
<evidence type="ECO:0000256" key="3">
    <source>
        <dbReference type="ARBA" id="ARBA00022801"/>
    </source>
</evidence>
<dbReference type="Gene3D" id="3.40.50.1820">
    <property type="entry name" value="alpha/beta hydrolase"/>
    <property type="match status" value="1"/>
</dbReference>
<gene>
    <name evidence="5" type="ORF">GCM10010361_17150</name>
</gene>
<evidence type="ECO:0000256" key="1">
    <source>
        <dbReference type="ARBA" id="ARBA00010088"/>
    </source>
</evidence>
<comment type="caution">
    <text evidence="5">The sequence shown here is derived from an EMBL/GenBank/DDBJ whole genome shotgun (WGS) entry which is preliminary data.</text>
</comment>
<dbReference type="PRINTS" id="PR00412">
    <property type="entry name" value="EPOXHYDRLASE"/>
</dbReference>
<dbReference type="SUPFAM" id="SSF53474">
    <property type="entry name" value="alpha/beta-Hydrolases"/>
    <property type="match status" value="1"/>
</dbReference>
<name>A0ABP3JHK5_9ACTN</name>
<proteinExistence type="inferred from homology"/>
<feature type="domain" description="Epoxide hydrolase N-terminal" evidence="4">
    <location>
        <begin position="14"/>
        <end position="119"/>
    </location>
</feature>
<keyword evidence="6" id="KW-1185">Reference proteome</keyword>
<dbReference type="Pfam" id="PF06441">
    <property type="entry name" value="EHN"/>
    <property type="match status" value="1"/>
</dbReference>
<dbReference type="InterPro" id="IPR016292">
    <property type="entry name" value="Epoxide_hydrolase"/>
</dbReference>
<dbReference type="InterPro" id="IPR029058">
    <property type="entry name" value="AB_hydrolase_fold"/>
</dbReference>
<dbReference type="Proteomes" id="UP001500909">
    <property type="component" value="Unassembled WGS sequence"/>
</dbReference>
<dbReference type="PANTHER" id="PTHR21661:SF35">
    <property type="entry name" value="EPOXIDE HYDROLASE"/>
    <property type="match status" value="1"/>
</dbReference>
<dbReference type="PANTHER" id="PTHR21661">
    <property type="entry name" value="EPOXIDE HYDROLASE 1-RELATED"/>
    <property type="match status" value="1"/>
</dbReference>
<dbReference type="InterPro" id="IPR000639">
    <property type="entry name" value="Epox_hydrolase-like"/>
</dbReference>
<comment type="similarity">
    <text evidence="1">Belongs to the peptidase S33 family.</text>
</comment>
<dbReference type="PIRSF" id="PIRSF001112">
    <property type="entry name" value="Epoxide_hydrolase"/>
    <property type="match status" value="1"/>
</dbReference>
<dbReference type="GO" id="GO:0016787">
    <property type="term" value="F:hydrolase activity"/>
    <property type="evidence" value="ECO:0007669"/>
    <property type="project" value="UniProtKB-KW"/>
</dbReference>
<evidence type="ECO:0000313" key="5">
    <source>
        <dbReference type="EMBL" id="GAA0453625.1"/>
    </source>
</evidence>
<sequence length="392" mass="43655">MTSDRPHTEIATAVTPFRIEIPDADLADLRDRLARTRWPDELPGVGWSQGVPLAYLKELTAHWRDTYDWRRHEAELNRFPQFTTTVDGTTVHFLHVRSGAPDALPLVLLHGWPGSFVEFLDLIGPLTEAGYDVVVPSLPGYAFSGPPKKPGWGIQRIAAAFAELMRRLGYARYGLHGSDWGAMIAREWGRLHPEAVAAVHLTMLPSAVATAEPTEEERAGLLEGQLAEVHASLEQRAHVQKEEMGYGILQSTRPQTLGYALTDSPVGQLAWITEKFKVWTDSRHTPEEAVDRDRLLTNVMLYWLTGTATSSARLYYETMHSGAGWGGTAVPSTTPTAVAVLPADLARPVRHLADRSDAVVRWTEYPRGGHFPGLEVPDLLLDDLREFFRAFR</sequence>
<evidence type="ECO:0000313" key="6">
    <source>
        <dbReference type="Proteomes" id="UP001500909"/>
    </source>
</evidence>
<accession>A0ABP3JHK5</accession>